<dbReference type="RefSeq" id="WP_251224250.1">
    <property type="nucleotide sequence ID" value="NZ_JAMBOL010000016.1"/>
</dbReference>
<evidence type="ECO:0000256" key="5">
    <source>
        <dbReference type="ARBA" id="ARBA00023136"/>
    </source>
</evidence>
<reference evidence="7" key="1">
    <citation type="submission" date="2022-05" db="EMBL/GenBank/DDBJ databases">
        <title>Comparative Genomics of Spacecraft Associated Microbes.</title>
        <authorList>
            <person name="Tran M.T."/>
            <person name="Wright A."/>
            <person name="Seuylemezian A."/>
            <person name="Eisen J."/>
            <person name="Coil D."/>
        </authorList>
    </citation>
    <scope>NUCLEOTIDE SEQUENCE</scope>
    <source>
        <strain evidence="7">214.1.1</strain>
    </source>
</reference>
<dbReference type="Pfam" id="PF02653">
    <property type="entry name" value="BPD_transp_2"/>
    <property type="match status" value="1"/>
</dbReference>
<organism evidence="7 8">
    <name type="scientific">Halalkalibacter oceani</name>
    <dbReference type="NCBI Taxonomy" id="1653776"/>
    <lineage>
        <taxon>Bacteria</taxon>
        <taxon>Bacillati</taxon>
        <taxon>Bacillota</taxon>
        <taxon>Bacilli</taxon>
        <taxon>Bacillales</taxon>
        <taxon>Bacillaceae</taxon>
        <taxon>Halalkalibacter</taxon>
    </lineage>
</organism>
<accession>A0A9X2DU87</accession>
<evidence type="ECO:0000313" key="7">
    <source>
        <dbReference type="EMBL" id="MCM3715513.1"/>
    </source>
</evidence>
<dbReference type="InterPro" id="IPR001851">
    <property type="entry name" value="ABC_transp_permease"/>
</dbReference>
<dbReference type="GO" id="GO:0022857">
    <property type="term" value="F:transmembrane transporter activity"/>
    <property type="evidence" value="ECO:0007669"/>
    <property type="project" value="InterPro"/>
</dbReference>
<dbReference type="Proteomes" id="UP001139179">
    <property type="component" value="Unassembled WGS sequence"/>
</dbReference>
<keyword evidence="2" id="KW-1003">Cell membrane</keyword>
<keyword evidence="3 6" id="KW-0812">Transmembrane</keyword>
<gene>
    <name evidence="7" type="ORF">M3202_15695</name>
</gene>
<evidence type="ECO:0000256" key="1">
    <source>
        <dbReference type="ARBA" id="ARBA00004651"/>
    </source>
</evidence>
<comment type="subcellular location">
    <subcellularLocation>
        <location evidence="1">Cell membrane</location>
        <topology evidence="1">Multi-pass membrane protein</topology>
    </subcellularLocation>
</comment>
<dbReference type="AlphaFoldDB" id="A0A9X2DU87"/>
<comment type="caution">
    <text evidence="7">The sequence shown here is derived from an EMBL/GenBank/DDBJ whole genome shotgun (WGS) entry which is preliminary data.</text>
</comment>
<evidence type="ECO:0000256" key="2">
    <source>
        <dbReference type="ARBA" id="ARBA00022475"/>
    </source>
</evidence>
<name>A0A9X2DU87_9BACI</name>
<feature type="transmembrane region" description="Helical" evidence="6">
    <location>
        <begin position="285"/>
        <end position="306"/>
    </location>
</feature>
<evidence type="ECO:0000313" key="8">
    <source>
        <dbReference type="Proteomes" id="UP001139179"/>
    </source>
</evidence>
<feature type="transmembrane region" description="Helical" evidence="6">
    <location>
        <begin position="31"/>
        <end position="49"/>
    </location>
</feature>
<feature type="transmembrane region" description="Helical" evidence="6">
    <location>
        <begin position="110"/>
        <end position="130"/>
    </location>
</feature>
<feature type="transmembrane region" description="Helical" evidence="6">
    <location>
        <begin position="230"/>
        <end position="249"/>
    </location>
</feature>
<keyword evidence="8" id="KW-1185">Reference proteome</keyword>
<keyword evidence="4 6" id="KW-1133">Transmembrane helix</keyword>
<dbReference type="PANTHER" id="PTHR32196">
    <property type="entry name" value="ABC TRANSPORTER PERMEASE PROTEIN YPHD-RELATED-RELATED"/>
    <property type="match status" value="1"/>
</dbReference>
<feature type="transmembrane region" description="Helical" evidence="6">
    <location>
        <begin position="137"/>
        <end position="157"/>
    </location>
</feature>
<feature type="transmembrane region" description="Helical" evidence="6">
    <location>
        <begin position="177"/>
        <end position="199"/>
    </location>
</feature>
<dbReference type="GO" id="GO:0005886">
    <property type="term" value="C:plasma membrane"/>
    <property type="evidence" value="ECO:0007669"/>
    <property type="project" value="UniProtKB-SubCell"/>
</dbReference>
<feature type="transmembrane region" description="Helical" evidence="6">
    <location>
        <begin position="61"/>
        <end position="79"/>
    </location>
</feature>
<dbReference type="EMBL" id="JAMBOL010000016">
    <property type="protein sequence ID" value="MCM3715513.1"/>
    <property type="molecule type" value="Genomic_DNA"/>
</dbReference>
<protein>
    <submittedName>
        <fullName evidence="7">ABC transporter permease</fullName>
    </submittedName>
</protein>
<evidence type="ECO:0000256" key="4">
    <source>
        <dbReference type="ARBA" id="ARBA00022989"/>
    </source>
</evidence>
<evidence type="ECO:0000256" key="6">
    <source>
        <dbReference type="SAM" id="Phobius"/>
    </source>
</evidence>
<dbReference type="CDD" id="cd06579">
    <property type="entry name" value="TM_PBP1_transp_AraH_like"/>
    <property type="match status" value="1"/>
</dbReference>
<proteinExistence type="predicted"/>
<keyword evidence="5 6" id="KW-0472">Membrane</keyword>
<evidence type="ECO:0000256" key="3">
    <source>
        <dbReference type="ARBA" id="ARBA00022692"/>
    </source>
</evidence>
<sequence>MSSQIQVEEATERNRDKTVDIKEYFSNNRSVLGLFGALLLLMMFFSIAAPNFLTIGNFIDVLRQMSMIAIIAIGMTFVIITGEIDLSVGSLVAASSAILGFLAIQASMNIWLAIIITMVIGGLSGYSVAFLRNRYGIPSFITTLGWLSVWRGVAYLVTGGFPITPYPESFSFIGSGFIGPIPVTVIIMVALFAIFYYVLNKTTFGRYVYATGSNMKAAQLSGVPVTKVKVAVFVITGVLTAIAGIILSSRLMSSTPTVANGWELDVIAAVIVGGTSLFGGRGSLIGTFLGALFIAILGNGMVLIGVSPYMQLVIKGSIIVLAVLLSAMQTYGWRGQQKDIA</sequence>
<feature type="transmembrane region" description="Helical" evidence="6">
    <location>
        <begin position="312"/>
        <end position="333"/>
    </location>
</feature>